<dbReference type="WBParaSite" id="HCON_00026890-00001">
    <property type="protein sequence ID" value="HCON_00026890-00001"/>
    <property type="gene ID" value="HCON_00026890"/>
</dbReference>
<accession>A0A7I4XY40</accession>
<name>A0A7I4XY40_HAECO</name>
<evidence type="ECO:0000256" key="1">
    <source>
        <dbReference type="SAM" id="MobiDB-lite"/>
    </source>
</evidence>
<reference evidence="3" key="1">
    <citation type="submission" date="2020-12" db="UniProtKB">
        <authorList>
            <consortium name="WormBaseParasite"/>
        </authorList>
    </citation>
    <scope>IDENTIFICATION</scope>
    <source>
        <strain evidence="3">MHco3</strain>
    </source>
</reference>
<dbReference type="Proteomes" id="UP000025227">
    <property type="component" value="Unplaced"/>
</dbReference>
<evidence type="ECO:0000313" key="2">
    <source>
        <dbReference type="Proteomes" id="UP000025227"/>
    </source>
</evidence>
<feature type="compositionally biased region" description="Basic and acidic residues" evidence="1">
    <location>
        <begin position="1"/>
        <end position="22"/>
    </location>
</feature>
<keyword evidence="2" id="KW-1185">Reference proteome</keyword>
<proteinExistence type="predicted"/>
<feature type="compositionally biased region" description="Basic and acidic residues" evidence="1">
    <location>
        <begin position="35"/>
        <end position="53"/>
    </location>
</feature>
<feature type="region of interest" description="Disordered" evidence="1">
    <location>
        <begin position="1"/>
        <end position="111"/>
    </location>
</feature>
<dbReference type="AlphaFoldDB" id="A0A7I4XY40"/>
<evidence type="ECO:0000313" key="3">
    <source>
        <dbReference type="WBParaSite" id="HCON_00026890-00001"/>
    </source>
</evidence>
<feature type="compositionally biased region" description="Basic residues" evidence="1">
    <location>
        <begin position="54"/>
        <end position="63"/>
    </location>
</feature>
<organism evidence="2 3">
    <name type="scientific">Haemonchus contortus</name>
    <name type="common">Barber pole worm</name>
    <dbReference type="NCBI Taxonomy" id="6289"/>
    <lineage>
        <taxon>Eukaryota</taxon>
        <taxon>Metazoa</taxon>
        <taxon>Ecdysozoa</taxon>
        <taxon>Nematoda</taxon>
        <taxon>Chromadorea</taxon>
        <taxon>Rhabditida</taxon>
        <taxon>Rhabditina</taxon>
        <taxon>Rhabditomorpha</taxon>
        <taxon>Strongyloidea</taxon>
        <taxon>Trichostrongylidae</taxon>
        <taxon>Haemonchus</taxon>
    </lineage>
</organism>
<sequence length="111" mass="12976">MDRGKQSDKYVRVGADRQDTDGRHRHKWTWTDGDTDGRMHTKGRTRTDADKHLQGRRMQRQRQTHNTDRRGLNLPSLAARSRPVEASSRTTWTTVAHKDLKQSKSKLKSKR</sequence>
<protein>
    <submittedName>
        <fullName evidence="3">Uncharacterized protein</fullName>
    </submittedName>
</protein>